<comment type="caution">
    <text evidence="2">The sequence shown here is derived from an EMBL/GenBank/DDBJ whole genome shotgun (WGS) entry which is preliminary data.</text>
</comment>
<reference evidence="2" key="1">
    <citation type="submission" date="2021-07" db="EMBL/GenBank/DDBJ databases">
        <authorList>
            <person name="Catto M.A."/>
            <person name="Jacobson A."/>
            <person name="Kennedy G."/>
            <person name="Labadie P."/>
            <person name="Hunt B.G."/>
            <person name="Srinivasan R."/>
        </authorList>
    </citation>
    <scope>NUCLEOTIDE SEQUENCE</scope>
    <source>
        <strain evidence="2">PL_HMW_Pooled</strain>
        <tissue evidence="2">Head</tissue>
    </source>
</reference>
<organism evidence="2 3">
    <name type="scientific">Frankliniella fusca</name>
    <dbReference type="NCBI Taxonomy" id="407009"/>
    <lineage>
        <taxon>Eukaryota</taxon>
        <taxon>Metazoa</taxon>
        <taxon>Ecdysozoa</taxon>
        <taxon>Arthropoda</taxon>
        <taxon>Hexapoda</taxon>
        <taxon>Insecta</taxon>
        <taxon>Pterygota</taxon>
        <taxon>Neoptera</taxon>
        <taxon>Paraneoptera</taxon>
        <taxon>Thysanoptera</taxon>
        <taxon>Terebrantia</taxon>
        <taxon>Thripoidea</taxon>
        <taxon>Thripidae</taxon>
        <taxon>Frankliniella</taxon>
    </lineage>
</organism>
<evidence type="ECO:0000313" key="3">
    <source>
        <dbReference type="Proteomes" id="UP001219518"/>
    </source>
</evidence>
<feature type="compositionally biased region" description="Low complexity" evidence="1">
    <location>
        <begin position="15"/>
        <end position="24"/>
    </location>
</feature>
<accession>A0AAE1GTC8</accession>
<feature type="region of interest" description="Disordered" evidence="1">
    <location>
        <begin position="1"/>
        <end position="50"/>
    </location>
</feature>
<keyword evidence="3" id="KW-1185">Reference proteome</keyword>
<dbReference type="EMBL" id="JAHWGI010000065">
    <property type="protein sequence ID" value="KAK3908597.1"/>
    <property type="molecule type" value="Genomic_DNA"/>
</dbReference>
<evidence type="ECO:0000313" key="2">
    <source>
        <dbReference type="EMBL" id="KAK3908597.1"/>
    </source>
</evidence>
<gene>
    <name evidence="2" type="ORF">KUF71_018946</name>
</gene>
<dbReference type="PANTHER" id="PTHR31912">
    <property type="entry name" value="IP13529P"/>
    <property type="match status" value="1"/>
</dbReference>
<dbReference type="PANTHER" id="PTHR31912:SF34">
    <property type="entry name" value="NOTOCHORD-RELATED PROTEIN"/>
    <property type="match status" value="1"/>
</dbReference>
<dbReference type="AlphaFoldDB" id="A0AAE1GTC8"/>
<feature type="region of interest" description="Disordered" evidence="1">
    <location>
        <begin position="594"/>
        <end position="615"/>
    </location>
</feature>
<sequence>MFQQRVQENICNAGPSMSPSSASEVESDHNDENSNLINDNQEDNSMENSTEDNTVTICLNDEGHLNDRESDMPLQERLEKSAAEVLIQLRSTSSLTGKAIERFQSGCKQMLQQHNAGIQAHVSHKLQEMGLSLKDIKEVFSEIQNVGDPFSNLKSIDDQLDFFAKEFGLVKPVEKLLDTRIDKRMDPVANCQVPTQVKETFQYISVMKTLINVLKNKKIRDMIMMSQASSDDIKRSYADGERCKNHSYIQRHRFVVQIILYFDELEVANSLGSKTIIHKLASFFFQIINLPPEISSKLSSIFLVSLAHADDLKKPGAMEKIFTPLVHELKRMSSEDGITVEFDGDPFTFRVVLVALVADTPAAHDVLGFMGVGAKYFCRRCLITRQQIRENANFIGPLRNLQQHEEHVLEVSRNPRFSSQCGVKRSCPLSKVPFFDPTSSSVFDAFHDLLECVTPFIMKLVLRHFVYVQKYFIIDDLNVRIGAFNYGLPDWKNKPSVNITIDMLCSPKGKLKQTGSQMWCLARALPFLIGDWVPENDPYMKQLFLLQDIMQIILAFEVRDEDINRLEDLITEHNDNFMRLFVHNQDSVIEVQGDEDSDFDADDPGEEVLQETEQETGRKMSKVYVTNTLHHLKHYPEMMRQYGPVVRFWCAKFEGRMKIFRQHASICNNFRNIPMTMSKMFQLSNVKTASGEFCDNFLDYQKGYSKSVGVSSHQILFHKEGLADTDTVIYTNSATVNGVEYRPGLFVCLGNSPSNQPKFALVIKVIVSNKNVFLILKPWETIGKCTKYNDFKVCALANAELTIKRVSALSSDVRLVSILYLIMFKLKLGSTSENFPL</sequence>
<name>A0AAE1GTC8_9NEOP</name>
<reference evidence="2" key="2">
    <citation type="journal article" date="2023" name="BMC Genomics">
        <title>Pest status, molecular evolution, and epigenetic factors derived from the genome assembly of Frankliniella fusca, a thysanopteran phytovirus vector.</title>
        <authorList>
            <person name="Catto M.A."/>
            <person name="Labadie P.E."/>
            <person name="Jacobson A.L."/>
            <person name="Kennedy G.G."/>
            <person name="Srinivasan R."/>
            <person name="Hunt B.G."/>
        </authorList>
    </citation>
    <scope>NUCLEOTIDE SEQUENCE</scope>
    <source>
        <strain evidence="2">PL_HMW_Pooled</strain>
    </source>
</reference>
<protein>
    <submittedName>
        <fullName evidence="2">V(D)J recombination-activating protein 1</fullName>
    </submittedName>
</protein>
<feature type="compositionally biased region" description="Acidic residues" evidence="1">
    <location>
        <begin position="594"/>
        <end position="614"/>
    </location>
</feature>
<feature type="compositionally biased region" description="Polar residues" evidence="1">
    <location>
        <begin position="1"/>
        <end position="10"/>
    </location>
</feature>
<dbReference type="Proteomes" id="UP001219518">
    <property type="component" value="Unassembled WGS sequence"/>
</dbReference>
<proteinExistence type="predicted"/>
<evidence type="ECO:0000256" key="1">
    <source>
        <dbReference type="SAM" id="MobiDB-lite"/>
    </source>
</evidence>